<evidence type="ECO:0000256" key="1">
    <source>
        <dbReference type="SAM" id="SignalP"/>
    </source>
</evidence>
<dbReference type="Proteomes" id="UP001320513">
    <property type="component" value="Unassembled WGS sequence"/>
</dbReference>
<proteinExistence type="predicted"/>
<evidence type="ECO:0000313" key="2">
    <source>
        <dbReference type="EMBL" id="MCI8210828.1"/>
    </source>
</evidence>
<comment type="caution">
    <text evidence="2">The sequence shown here is derived from an EMBL/GenBank/DDBJ whole genome shotgun (WGS) entry which is preliminary data.</text>
</comment>
<sequence length="192" mass="21483">MRFWAGTLVAAAFVVLVGCSASTAQKIDKFATLRAWEFYRTDIKYGYFDEKTGVRLAGNFQPAMLPLRIADNDEWMDFTAEKRGGYIIFGNRLQRKTFPTGLEPIAEFIAWADLSATQRTASAKKLNARDEFTAINARVVAENGTGEPLLIFKKNSLSFTSPSSYSIDLPNAREMVRRAFIWNSAAESKVSD</sequence>
<reference evidence="2 3" key="1">
    <citation type="submission" date="2015-12" db="EMBL/GenBank/DDBJ databases">
        <title>Phylogenomics in the description of a new species in the Pseudomonas syringae group.</title>
        <authorList>
            <person name="Busquets A."/>
            <person name="Gomila M."/>
            <person name="Beiki F."/>
            <person name="Rahimian H."/>
            <person name="Mulet M."/>
            <person name="Sanchez D."/>
            <person name="Garcia-Valdes E."/>
            <person name="Lalucat J."/>
        </authorList>
    </citation>
    <scope>NUCLEOTIDE SEQUENCE [LARGE SCALE GENOMIC DNA]</scope>
    <source>
        <strain evidence="2 3">S25</strain>
    </source>
</reference>
<gene>
    <name evidence="2" type="ORF">AUC61_14930</name>
</gene>
<dbReference type="PROSITE" id="PS51257">
    <property type="entry name" value="PROKAR_LIPOPROTEIN"/>
    <property type="match status" value="1"/>
</dbReference>
<keyword evidence="1" id="KW-0732">Signal</keyword>
<dbReference type="EMBL" id="LOHG01000008">
    <property type="protein sequence ID" value="MCI8210828.1"/>
    <property type="molecule type" value="Genomic_DNA"/>
</dbReference>
<feature type="signal peptide" evidence="1">
    <location>
        <begin position="1"/>
        <end position="26"/>
    </location>
</feature>
<accession>A0ABS9ZLV0</accession>
<keyword evidence="3" id="KW-1185">Reference proteome</keyword>
<evidence type="ECO:0000313" key="3">
    <source>
        <dbReference type="Proteomes" id="UP001320513"/>
    </source>
</evidence>
<dbReference type="RefSeq" id="WP_243247041.1">
    <property type="nucleotide sequence ID" value="NZ_LOHG01000008.1"/>
</dbReference>
<organism evidence="2 3">
    <name type="scientific">Pseudomonas maioricensis</name>
    <dbReference type="NCBI Taxonomy" id="1766623"/>
    <lineage>
        <taxon>Bacteria</taxon>
        <taxon>Pseudomonadati</taxon>
        <taxon>Pseudomonadota</taxon>
        <taxon>Gammaproteobacteria</taxon>
        <taxon>Pseudomonadales</taxon>
        <taxon>Pseudomonadaceae</taxon>
        <taxon>Pseudomonas</taxon>
    </lineage>
</organism>
<protein>
    <recommendedName>
        <fullName evidence="4">Lipoprotein</fullName>
    </recommendedName>
</protein>
<name>A0ABS9ZLV0_9PSED</name>
<evidence type="ECO:0008006" key="4">
    <source>
        <dbReference type="Google" id="ProtNLM"/>
    </source>
</evidence>
<feature type="chain" id="PRO_5046427546" description="Lipoprotein" evidence="1">
    <location>
        <begin position="27"/>
        <end position="192"/>
    </location>
</feature>